<dbReference type="HAMAP" id="MF_01401">
    <property type="entry name" value="MsrA"/>
    <property type="match status" value="1"/>
</dbReference>
<keyword evidence="3" id="KW-0560">Oxidoreductase</keyword>
<evidence type="ECO:0000256" key="4">
    <source>
        <dbReference type="ARBA" id="ARBA00024679"/>
    </source>
</evidence>
<dbReference type="GO" id="GO:0008113">
    <property type="term" value="F:peptide-methionine (S)-S-oxide reductase activity"/>
    <property type="evidence" value="ECO:0007669"/>
    <property type="project" value="UniProtKB-EC"/>
</dbReference>
<sequence length="246" mass="27246">MATRKPCLLMFSGAQTSLAYLSLCVSLAICSMAHKTELPTKERSLKGRAEKIFVAAKHAVNGNSTVEPFPEGMETIMFGMGCFWGAERRFWKSKGVFSTQVGYAGGSTPNANYQEVCSGLTGHTEVVRVVFNPQQVSLEQLLKVFWESHNPTQGMSQGNDRGTQYRSAIYTSNSEQQEMALKSKQAYQQALTKKGHGEITTEIRVLTEFYYAEDYHQQYLHKVPKGYCGLKGTGVSCPLGGAREEL</sequence>
<dbReference type="GeneID" id="122133501"/>
<evidence type="ECO:0000256" key="6">
    <source>
        <dbReference type="ARBA" id="ARBA00047806"/>
    </source>
</evidence>
<evidence type="ECO:0000313" key="11">
    <source>
        <dbReference type="Proteomes" id="UP000515152"/>
    </source>
</evidence>
<evidence type="ECO:0000259" key="10">
    <source>
        <dbReference type="Pfam" id="PF01625"/>
    </source>
</evidence>
<comment type="similarity">
    <text evidence="1">Belongs to the MsrA Met sulfoxide reductase family.</text>
</comment>
<comment type="catalytic activity">
    <reaction evidence="7">
        <text>[thioredoxin]-disulfide + L-methionine + H2O = L-methionine (S)-S-oxide + [thioredoxin]-dithiol</text>
        <dbReference type="Rhea" id="RHEA:19993"/>
        <dbReference type="Rhea" id="RHEA-COMP:10698"/>
        <dbReference type="Rhea" id="RHEA-COMP:10700"/>
        <dbReference type="ChEBI" id="CHEBI:15377"/>
        <dbReference type="ChEBI" id="CHEBI:29950"/>
        <dbReference type="ChEBI" id="CHEBI:50058"/>
        <dbReference type="ChEBI" id="CHEBI:57844"/>
        <dbReference type="ChEBI" id="CHEBI:58772"/>
        <dbReference type="EC" id="1.8.4.11"/>
    </reaction>
</comment>
<dbReference type="GO" id="GO:0034599">
    <property type="term" value="P:cellular response to oxidative stress"/>
    <property type="evidence" value="ECO:0007669"/>
    <property type="project" value="TreeGrafter"/>
</dbReference>
<dbReference type="RefSeq" id="XP_042565760.1">
    <property type="nucleotide sequence ID" value="XM_042709826.1"/>
</dbReference>
<gene>
    <name evidence="12" type="primary">si:ch1073-358c10.1</name>
</gene>
<dbReference type="CTD" id="503993"/>
<dbReference type="NCBIfam" id="TIGR00401">
    <property type="entry name" value="msrA"/>
    <property type="match status" value="1"/>
</dbReference>
<dbReference type="EC" id="1.8.4.11" evidence="2"/>
<name>A0A8M1KSY3_CLUHA</name>
<dbReference type="PANTHER" id="PTHR42799">
    <property type="entry name" value="MITOCHONDRIAL PEPTIDE METHIONINE SULFOXIDE REDUCTASE"/>
    <property type="match status" value="1"/>
</dbReference>
<dbReference type="AlphaFoldDB" id="A0A8M1KSY3"/>
<reference evidence="12" key="1">
    <citation type="submission" date="2025-08" db="UniProtKB">
        <authorList>
            <consortium name="RefSeq"/>
        </authorList>
    </citation>
    <scope>IDENTIFICATION</scope>
</reference>
<keyword evidence="9" id="KW-0732">Signal</keyword>
<comment type="function">
    <text evidence="4">Has an important function as a repair enzyme for proteins that have been inactivated by oxidation. Catalyzes the reversible oxidation-reduction of methionine sulfoxide in proteins to methionine.</text>
</comment>
<organism evidence="11 12">
    <name type="scientific">Clupea harengus</name>
    <name type="common">Atlantic herring</name>
    <dbReference type="NCBI Taxonomy" id="7950"/>
    <lineage>
        <taxon>Eukaryota</taxon>
        <taxon>Metazoa</taxon>
        <taxon>Chordata</taxon>
        <taxon>Craniata</taxon>
        <taxon>Vertebrata</taxon>
        <taxon>Euteleostomi</taxon>
        <taxon>Actinopterygii</taxon>
        <taxon>Neopterygii</taxon>
        <taxon>Teleostei</taxon>
        <taxon>Clupei</taxon>
        <taxon>Clupeiformes</taxon>
        <taxon>Clupeoidei</taxon>
        <taxon>Clupeidae</taxon>
        <taxon>Clupea</taxon>
    </lineage>
</organism>
<dbReference type="PANTHER" id="PTHR42799:SF22">
    <property type="entry name" value="PEPTIDE-METHIONINE (S)-S-OXIDE REDUCTASE"/>
    <property type="match status" value="1"/>
</dbReference>
<comment type="catalytic activity">
    <reaction evidence="6">
        <text>L-methionyl-[protein] + [thioredoxin]-disulfide + H2O = L-methionyl-(S)-S-oxide-[protein] + [thioredoxin]-dithiol</text>
        <dbReference type="Rhea" id="RHEA:14217"/>
        <dbReference type="Rhea" id="RHEA-COMP:10698"/>
        <dbReference type="Rhea" id="RHEA-COMP:10700"/>
        <dbReference type="Rhea" id="RHEA-COMP:12313"/>
        <dbReference type="Rhea" id="RHEA-COMP:12315"/>
        <dbReference type="ChEBI" id="CHEBI:15377"/>
        <dbReference type="ChEBI" id="CHEBI:16044"/>
        <dbReference type="ChEBI" id="CHEBI:29950"/>
        <dbReference type="ChEBI" id="CHEBI:44120"/>
        <dbReference type="ChEBI" id="CHEBI:50058"/>
        <dbReference type="EC" id="1.8.4.11"/>
    </reaction>
</comment>
<dbReference type="Proteomes" id="UP000515152">
    <property type="component" value="Chromosome 14"/>
</dbReference>
<evidence type="ECO:0000256" key="2">
    <source>
        <dbReference type="ARBA" id="ARBA00012502"/>
    </source>
</evidence>
<dbReference type="FunFam" id="3.30.1060.10:FF:000001">
    <property type="entry name" value="Peptide methionine sulfoxide reductase MsrA"/>
    <property type="match status" value="1"/>
</dbReference>
<accession>A0A8M1KSY3</accession>
<feature type="domain" description="Peptide methionine sulphoxide reductase MsrA" evidence="10">
    <location>
        <begin position="75"/>
        <end position="228"/>
    </location>
</feature>
<evidence type="ECO:0000256" key="8">
    <source>
        <dbReference type="ARBA" id="ARBA00067384"/>
    </source>
</evidence>
<evidence type="ECO:0000256" key="3">
    <source>
        <dbReference type="ARBA" id="ARBA00023002"/>
    </source>
</evidence>
<evidence type="ECO:0000256" key="5">
    <source>
        <dbReference type="ARBA" id="ARBA00030273"/>
    </source>
</evidence>
<proteinExistence type="inferred from homology"/>
<dbReference type="Pfam" id="PF01625">
    <property type="entry name" value="PMSR"/>
    <property type="match status" value="1"/>
</dbReference>
<dbReference type="GO" id="GO:0005737">
    <property type="term" value="C:cytoplasm"/>
    <property type="evidence" value="ECO:0007669"/>
    <property type="project" value="TreeGrafter"/>
</dbReference>
<evidence type="ECO:0000256" key="1">
    <source>
        <dbReference type="ARBA" id="ARBA00005591"/>
    </source>
</evidence>
<protein>
    <recommendedName>
        <fullName evidence="8">Mitochondrial peptide methionine sulfoxide reductase</fullName>
        <ecNumber evidence="2">1.8.4.11</ecNumber>
    </recommendedName>
    <alternativeName>
        <fullName evidence="5">Protein-methionine-S-oxide reductase</fullName>
    </alternativeName>
</protein>
<dbReference type="InterPro" id="IPR050162">
    <property type="entry name" value="MsrA_MetSO_reductase"/>
</dbReference>
<evidence type="ECO:0000313" key="12">
    <source>
        <dbReference type="RefSeq" id="XP_042565760.1"/>
    </source>
</evidence>
<feature type="chain" id="PRO_5035422201" description="Mitochondrial peptide methionine sulfoxide reductase" evidence="9">
    <location>
        <begin position="20"/>
        <end position="246"/>
    </location>
</feature>
<keyword evidence="11" id="KW-1185">Reference proteome</keyword>
<evidence type="ECO:0000256" key="7">
    <source>
        <dbReference type="ARBA" id="ARBA00048782"/>
    </source>
</evidence>
<dbReference type="InterPro" id="IPR002569">
    <property type="entry name" value="Met_Sox_Rdtase_MsrA_dom"/>
</dbReference>
<dbReference type="KEGG" id="char:122133501"/>
<feature type="signal peptide" evidence="9">
    <location>
        <begin position="1"/>
        <end position="19"/>
    </location>
</feature>
<dbReference type="OrthoDB" id="77405at2759"/>
<evidence type="ECO:0000256" key="9">
    <source>
        <dbReference type="SAM" id="SignalP"/>
    </source>
</evidence>